<evidence type="ECO:0000313" key="2">
    <source>
        <dbReference type="EMBL" id="KAH3688933.1"/>
    </source>
</evidence>
<dbReference type="EMBL" id="JAEUBG010000056">
    <property type="protein sequence ID" value="KAH3688933.1"/>
    <property type="molecule type" value="Genomic_DNA"/>
</dbReference>
<proteinExistence type="predicted"/>
<dbReference type="Proteomes" id="UP000774326">
    <property type="component" value="Unassembled WGS sequence"/>
</dbReference>
<gene>
    <name evidence="2" type="ORF">WICPIJ_000106</name>
</gene>
<evidence type="ECO:0000313" key="3">
    <source>
        <dbReference type="Proteomes" id="UP000774326"/>
    </source>
</evidence>
<sequence length="132" mass="14343">MTGLKTTSFGVSLNLTNFQSNLTFFGMDPTLDFKDFSTQTETDFLIGLTSPAAKALLTLTREWGWKFVVGDWNIDISCKTDETRVENVLLWGTVSLVLVGIGGVESEEAVAGGSGVQADKRSRAGPQYQSVR</sequence>
<organism evidence="2 3">
    <name type="scientific">Wickerhamomyces pijperi</name>
    <name type="common">Yeast</name>
    <name type="synonym">Pichia pijperi</name>
    <dbReference type="NCBI Taxonomy" id="599730"/>
    <lineage>
        <taxon>Eukaryota</taxon>
        <taxon>Fungi</taxon>
        <taxon>Dikarya</taxon>
        <taxon>Ascomycota</taxon>
        <taxon>Saccharomycotina</taxon>
        <taxon>Saccharomycetes</taxon>
        <taxon>Phaffomycetales</taxon>
        <taxon>Wickerhamomycetaceae</taxon>
        <taxon>Wickerhamomyces</taxon>
    </lineage>
</organism>
<reference evidence="2" key="1">
    <citation type="journal article" date="2021" name="Open Biol.">
        <title>Shared evolutionary footprints suggest mitochondrial oxidative damage underlies multiple complex I losses in fungi.</title>
        <authorList>
            <person name="Schikora-Tamarit M.A."/>
            <person name="Marcet-Houben M."/>
            <person name="Nosek J."/>
            <person name="Gabaldon T."/>
        </authorList>
    </citation>
    <scope>NUCLEOTIDE SEQUENCE</scope>
    <source>
        <strain evidence="2">CBS2887</strain>
    </source>
</reference>
<dbReference type="AlphaFoldDB" id="A0A9P8QEJ3"/>
<evidence type="ECO:0000256" key="1">
    <source>
        <dbReference type="SAM" id="MobiDB-lite"/>
    </source>
</evidence>
<protein>
    <submittedName>
        <fullName evidence="2">Uncharacterized protein</fullName>
    </submittedName>
</protein>
<comment type="caution">
    <text evidence="2">The sequence shown here is derived from an EMBL/GenBank/DDBJ whole genome shotgun (WGS) entry which is preliminary data.</text>
</comment>
<feature type="region of interest" description="Disordered" evidence="1">
    <location>
        <begin position="111"/>
        <end position="132"/>
    </location>
</feature>
<keyword evidence="3" id="KW-1185">Reference proteome</keyword>
<accession>A0A9P8QEJ3</accession>
<name>A0A9P8QEJ3_WICPI</name>
<reference evidence="2" key="2">
    <citation type="submission" date="2021-01" db="EMBL/GenBank/DDBJ databases">
        <authorList>
            <person name="Schikora-Tamarit M.A."/>
        </authorList>
    </citation>
    <scope>NUCLEOTIDE SEQUENCE</scope>
    <source>
        <strain evidence="2">CBS2887</strain>
    </source>
</reference>